<keyword evidence="2" id="KW-1185">Reference proteome</keyword>
<dbReference type="OrthoDB" id="2847478at2759"/>
<reference evidence="1" key="1">
    <citation type="journal article" date="2019" name="Environ. Microbiol.">
        <title>Fungal ecological strategies reflected in gene transcription - a case study of two litter decomposers.</title>
        <authorList>
            <person name="Barbi F."/>
            <person name="Kohler A."/>
            <person name="Barry K."/>
            <person name="Baskaran P."/>
            <person name="Daum C."/>
            <person name="Fauchery L."/>
            <person name="Ihrmark K."/>
            <person name="Kuo A."/>
            <person name="LaButti K."/>
            <person name="Lipzen A."/>
            <person name="Morin E."/>
            <person name="Grigoriev I.V."/>
            <person name="Henrissat B."/>
            <person name="Lindahl B."/>
            <person name="Martin F."/>
        </authorList>
    </citation>
    <scope>NUCLEOTIDE SEQUENCE</scope>
    <source>
        <strain evidence="1">JB14</strain>
    </source>
</reference>
<organism evidence="1 2">
    <name type="scientific">Gymnopus androsaceus JB14</name>
    <dbReference type="NCBI Taxonomy" id="1447944"/>
    <lineage>
        <taxon>Eukaryota</taxon>
        <taxon>Fungi</taxon>
        <taxon>Dikarya</taxon>
        <taxon>Basidiomycota</taxon>
        <taxon>Agaricomycotina</taxon>
        <taxon>Agaricomycetes</taxon>
        <taxon>Agaricomycetidae</taxon>
        <taxon>Agaricales</taxon>
        <taxon>Marasmiineae</taxon>
        <taxon>Omphalotaceae</taxon>
        <taxon>Gymnopus</taxon>
    </lineage>
</organism>
<evidence type="ECO:0000313" key="2">
    <source>
        <dbReference type="Proteomes" id="UP000799118"/>
    </source>
</evidence>
<proteinExistence type="predicted"/>
<protein>
    <submittedName>
        <fullName evidence="1">Uncharacterized protein</fullName>
    </submittedName>
</protein>
<evidence type="ECO:0000313" key="1">
    <source>
        <dbReference type="EMBL" id="KAE9399494.1"/>
    </source>
</evidence>
<sequence length="271" mass="30474">MSPPSFIAGEALSTTPHVESLQPVQTICLFTDTFICSATNLEYSWGLEKGQLDLSSKLNQVSVRADVAQLLKNGEIMLIPTSEMLDKMVEYTDSVIISKLDQRPRCFEVFPPGKFEYRIFPANDQVPTLFVQHSAGFDRLDCVYPNLPVLTLDVHPFFVMMQSAQGVLKVVNEGLSFYEPISIMLTMYSVITPVEFRQRPSSDSGSASSVYSGDTEYYDSEEEDLKVYSWLESTKECLPPDLHPEVEFTFDEADGYKGYVSPRSYALETIS</sequence>
<dbReference type="EMBL" id="ML769469">
    <property type="protein sequence ID" value="KAE9399494.1"/>
    <property type="molecule type" value="Genomic_DNA"/>
</dbReference>
<dbReference type="AlphaFoldDB" id="A0A6A4HR38"/>
<name>A0A6A4HR38_9AGAR</name>
<accession>A0A6A4HR38</accession>
<gene>
    <name evidence="1" type="ORF">BT96DRAFT_1019504</name>
</gene>
<dbReference type="Proteomes" id="UP000799118">
    <property type="component" value="Unassembled WGS sequence"/>
</dbReference>